<dbReference type="Proteomes" id="UP000095085">
    <property type="component" value="Unassembled WGS sequence"/>
</dbReference>
<evidence type="ECO:0000256" key="3">
    <source>
        <dbReference type="ARBA" id="ARBA00009105"/>
    </source>
</evidence>
<keyword evidence="6" id="KW-0735">Signal-anchor</keyword>
<keyword evidence="8" id="KW-0333">Golgi apparatus</keyword>
<comment type="pathway">
    <text evidence="2">Protein modification; protein glycosylation.</text>
</comment>
<keyword evidence="9 11" id="KW-0472">Membrane</keyword>
<dbReference type="InterPro" id="IPR022751">
    <property type="entry name" value="Alpha_mannosyltransferase"/>
</dbReference>
<protein>
    <submittedName>
        <fullName evidence="12">Nucleotide-diphospho-sugar transferase</fullName>
    </submittedName>
</protein>
<evidence type="ECO:0000256" key="8">
    <source>
        <dbReference type="ARBA" id="ARBA00023034"/>
    </source>
</evidence>
<evidence type="ECO:0000256" key="5">
    <source>
        <dbReference type="ARBA" id="ARBA00022692"/>
    </source>
</evidence>
<keyword evidence="5 11" id="KW-0812">Transmembrane</keyword>
<dbReference type="OrthoDB" id="4484309at2759"/>
<evidence type="ECO:0000256" key="1">
    <source>
        <dbReference type="ARBA" id="ARBA00004323"/>
    </source>
</evidence>
<organism evidence="12 13">
    <name type="scientific">Hyphopichia burtonii NRRL Y-1933</name>
    <dbReference type="NCBI Taxonomy" id="984485"/>
    <lineage>
        <taxon>Eukaryota</taxon>
        <taxon>Fungi</taxon>
        <taxon>Dikarya</taxon>
        <taxon>Ascomycota</taxon>
        <taxon>Saccharomycotina</taxon>
        <taxon>Pichiomycetes</taxon>
        <taxon>Debaryomycetaceae</taxon>
        <taxon>Hyphopichia</taxon>
    </lineage>
</organism>
<feature type="transmembrane region" description="Helical" evidence="11">
    <location>
        <begin position="12"/>
        <end position="31"/>
    </location>
</feature>
<feature type="coiled-coil region" evidence="10">
    <location>
        <begin position="81"/>
        <end position="108"/>
    </location>
</feature>
<gene>
    <name evidence="12" type="ORF">HYPBUDRAFT_144244</name>
</gene>
<keyword evidence="10" id="KW-0175">Coiled coil</keyword>
<dbReference type="AlphaFoldDB" id="A0A1E4RDK0"/>
<dbReference type="InterPro" id="IPR029044">
    <property type="entry name" value="Nucleotide-diphossugar_trans"/>
</dbReference>
<dbReference type="UniPathway" id="UPA00378"/>
<dbReference type="GeneID" id="30994425"/>
<dbReference type="GO" id="GO:0000139">
    <property type="term" value="C:Golgi membrane"/>
    <property type="evidence" value="ECO:0007669"/>
    <property type="project" value="UniProtKB-SubCell"/>
</dbReference>
<dbReference type="GO" id="GO:0046354">
    <property type="term" value="P:mannan biosynthetic process"/>
    <property type="evidence" value="ECO:0007669"/>
    <property type="project" value="TreeGrafter"/>
</dbReference>
<keyword evidence="4 12" id="KW-0808">Transferase</keyword>
<name>A0A1E4RDK0_9ASCO</name>
<evidence type="ECO:0000256" key="7">
    <source>
        <dbReference type="ARBA" id="ARBA00022989"/>
    </source>
</evidence>
<dbReference type="PANTHER" id="PTHR31646">
    <property type="entry name" value="ALPHA-1,2-MANNOSYLTRANSFERASE MNN2"/>
    <property type="match status" value="1"/>
</dbReference>
<dbReference type="Pfam" id="PF11051">
    <property type="entry name" value="Mannosyl_trans3"/>
    <property type="match status" value="1"/>
</dbReference>
<evidence type="ECO:0000256" key="2">
    <source>
        <dbReference type="ARBA" id="ARBA00004922"/>
    </source>
</evidence>
<keyword evidence="7 11" id="KW-1133">Transmembrane helix</keyword>
<evidence type="ECO:0000256" key="9">
    <source>
        <dbReference type="ARBA" id="ARBA00023136"/>
    </source>
</evidence>
<comment type="similarity">
    <text evidence="3">Belongs to the MNN1/MNT family.</text>
</comment>
<evidence type="ECO:0000256" key="10">
    <source>
        <dbReference type="SAM" id="Coils"/>
    </source>
</evidence>
<dbReference type="SUPFAM" id="SSF53448">
    <property type="entry name" value="Nucleotide-diphospho-sugar transferases"/>
    <property type="match status" value="1"/>
</dbReference>
<keyword evidence="13" id="KW-1185">Reference proteome</keyword>
<evidence type="ECO:0000256" key="11">
    <source>
        <dbReference type="SAM" id="Phobius"/>
    </source>
</evidence>
<dbReference type="RefSeq" id="XP_020074262.1">
    <property type="nucleotide sequence ID" value="XM_020219875.1"/>
</dbReference>
<dbReference type="PANTHER" id="PTHR31646:SF1">
    <property type="entry name" value="ALPHA-1,2-MANNOSYLTRANSFERASE MNN2"/>
    <property type="match status" value="1"/>
</dbReference>
<evidence type="ECO:0000256" key="4">
    <source>
        <dbReference type="ARBA" id="ARBA00022679"/>
    </source>
</evidence>
<evidence type="ECO:0000256" key="6">
    <source>
        <dbReference type="ARBA" id="ARBA00022968"/>
    </source>
</evidence>
<reference evidence="13" key="1">
    <citation type="submission" date="2016-05" db="EMBL/GenBank/DDBJ databases">
        <title>Comparative genomics of biotechnologically important yeasts.</title>
        <authorList>
            <consortium name="DOE Joint Genome Institute"/>
            <person name="Riley R."/>
            <person name="Haridas S."/>
            <person name="Wolfe K.H."/>
            <person name="Lopes M.R."/>
            <person name="Hittinger C.T."/>
            <person name="Goker M."/>
            <person name="Salamov A."/>
            <person name="Wisecaver J."/>
            <person name="Long T.M."/>
            <person name="Aerts A.L."/>
            <person name="Barry K."/>
            <person name="Choi C."/>
            <person name="Clum A."/>
            <person name="Coughlan A.Y."/>
            <person name="Deshpande S."/>
            <person name="Douglass A.P."/>
            <person name="Hanson S.J."/>
            <person name="Klenk H.-P."/>
            <person name="Labutti K."/>
            <person name="Lapidus A."/>
            <person name="Lindquist E."/>
            <person name="Lipzen A."/>
            <person name="Meier-Kolthoff J.P."/>
            <person name="Ohm R.A."/>
            <person name="Otillar R.P."/>
            <person name="Pangilinan J."/>
            <person name="Peng Y."/>
            <person name="Rokas A."/>
            <person name="Rosa C.A."/>
            <person name="Scheuner C."/>
            <person name="Sibirny A.A."/>
            <person name="Slot J.C."/>
            <person name="Stielow J.B."/>
            <person name="Sun H."/>
            <person name="Kurtzman C.P."/>
            <person name="Blackwell M."/>
            <person name="Grigoriev I.V."/>
            <person name="Jeffries T.W."/>
        </authorList>
    </citation>
    <scope>NUCLEOTIDE SEQUENCE [LARGE SCALE GENOMIC DNA]</scope>
    <source>
        <strain evidence="13">NRRL Y-1933</strain>
    </source>
</reference>
<dbReference type="GO" id="GO:0000026">
    <property type="term" value="F:alpha-1,2-mannosyltransferase activity"/>
    <property type="evidence" value="ECO:0007669"/>
    <property type="project" value="TreeGrafter"/>
</dbReference>
<evidence type="ECO:0000313" key="12">
    <source>
        <dbReference type="EMBL" id="ODV65195.1"/>
    </source>
</evidence>
<evidence type="ECO:0000313" key="13">
    <source>
        <dbReference type="Proteomes" id="UP000095085"/>
    </source>
</evidence>
<accession>A0A1E4RDK0</accession>
<dbReference type="STRING" id="984485.A0A1E4RDK0"/>
<comment type="subcellular location">
    <subcellularLocation>
        <location evidence="1">Golgi apparatus membrane</location>
        <topology evidence="1">Single-pass type II membrane protein</topology>
    </subcellularLocation>
</comment>
<proteinExistence type="inferred from homology"/>
<dbReference type="EMBL" id="KV454545">
    <property type="protein sequence ID" value="ODV65195.1"/>
    <property type="molecule type" value="Genomic_DNA"/>
</dbReference>
<sequence length="724" mass="84119">MSLYHRLVQKSHLGIIIVLIFGNILFFGYFYTLNSEKSYIYSPSGESEYYVLQNNLVSNDQELSKIVESQQLGSLSEQEVISKLSERLKDSEQSKKIAEKIKQQVSDEYKERYIEELKAQVDKDYTQQIFRQLEKSYTLFQELKAKFLIDHSKEIKQSLINDILKDANDDGDGKASNLNSLISSKVDSQINKQNYLSFIFNDLIFAFKPKTESIPKMQEGDSIGGNMFREVLNPGYTKEFLTKERVELKDDVFKDLQDNHDNLVKALHNLDPPLPQFYSGDGIVINGGGVFMTGAIITLIQLRELGSKLPVEIILNDSEDYDDHICKTLLPKYNAGCKIIQQELGDELYRKLKLSSFQFKVVGLLVSSFDNIIALDADNLPIRNPDYLLFSEPFLSSKFLLWPDIWHKGTSPLYYDIARFKISGPPTKRQGLKNDQDYGEYVKKNIDNEVFFHDLQGTPPGIGAETGQLVFSKKEHFRSFVLSLYYNIYGKSHYYRLLFQGTFGSGDRGTFIPALHVMNEPYHLNNYHVWFAGYEEKYMKSGKVNSRLEESTMVQHDPKTSIKFYEDWEKWLKGKNMDIRLYPFQDNDYTRDLFQSFLDDMKNSNNGQDYKLPEVLFLHVHKPKINPVRNLSPKYKFQFKEKVYTQRFLGESGKYNKEFDSNEDWELKFNSIAKWVVCDALDSKRFWNDIANLNQKDVCKKISLFVEFLKRDSTNKDSAKLTSV</sequence>